<dbReference type="SUPFAM" id="SSF53686">
    <property type="entry name" value="Tryptophan synthase beta subunit-like PLP-dependent enzymes"/>
    <property type="match status" value="1"/>
</dbReference>
<feature type="modified residue" description="N6-(pyridoxal phosphate)lysine" evidence="5">
    <location>
        <position position="43"/>
    </location>
</feature>
<dbReference type="GO" id="GO:0019148">
    <property type="term" value="F:D-cysteine desulfhydrase activity"/>
    <property type="evidence" value="ECO:0007669"/>
    <property type="project" value="TreeGrafter"/>
</dbReference>
<reference evidence="7" key="1">
    <citation type="submission" date="2021-09" db="EMBL/GenBank/DDBJ databases">
        <title>Genome of Aequorivita sp. strain F64183.</title>
        <authorList>
            <person name="Wang Y."/>
        </authorList>
    </citation>
    <scope>NUCLEOTIDE SEQUENCE</scope>
    <source>
        <strain evidence="7">F64183</strain>
    </source>
</reference>
<name>A0A9X1U4H6_9FLAO</name>
<comment type="caution">
    <text evidence="7">The sequence shown here is derived from an EMBL/GenBank/DDBJ whole genome shotgun (WGS) entry which is preliminary data.</text>
</comment>
<dbReference type="InterPro" id="IPR027278">
    <property type="entry name" value="ACCD_DCysDesulf"/>
</dbReference>
<dbReference type="Gene3D" id="3.40.50.1100">
    <property type="match status" value="2"/>
</dbReference>
<comment type="similarity">
    <text evidence="2">Belongs to the ACC deaminase/D-cysteine desulfhydrase family.</text>
</comment>
<sequence>MSLKTTHITSPIQEVDLSLFGIHGYSLFVKREDLLHPFVSGNKFRKLKYNLLRAKEENYETLLTFGGAYSNHIAAVAAAGKEMGFKTIGVIRGEELESKISENPTLSFAKECGMKFLFISREAYRNKDNQSFLDSLIKNTGKSYIIPEGGSNHLAVKGCEEILDDHTKRFDTICVAVGTGGTIAGLINASEEHQDVLGFSALKGNFQTSEIKKYTAKTNYSITDAYCFGGYAKIDPKLIRFINEFKEKTAIPLDPVYTGKMMYGIFELLKNEYFKENSCIFAVHTGGLQGIAGINKKLKKKNLPIIE</sequence>
<proteinExistence type="inferred from homology"/>
<evidence type="ECO:0000259" key="6">
    <source>
        <dbReference type="Pfam" id="PF00291"/>
    </source>
</evidence>
<evidence type="ECO:0000256" key="5">
    <source>
        <dbReference type="PIRSR" id="PIRSR006278-2"/>
    </source>
</evidence>
<feature type="active site" description="Nucleophile" evidence="4">
    <location>
        <position position="70"/>
    </location>
</feature>
<keyword evidence="8" id="KW-1185">Reference proteome</keyword>
<evidence type="ECO:0000256" key="3">
    <source>
        <dbReference type="ARBA" id="ARBA00022898"/>
    </source>
</evidence>
<keyword evidence="3 5" id="KW-0663">Pyridoxal phosphate</keyword>
<evidence type="ECO:0000256" key="2">
    <source>
        <dbReference type="ARBA" id="ARBA00008639"/>
    </source>
</evidence>
<evidence type="ECO:0000256" key="1">
    <source>
        <dbReference type="ARBA" id="ARBA00001933"/>
    </source>
</evidence>
<evidence type="ECO:0000256" key="4">
    <source>
        <dbReference type="PIRSR" id="PIRSR006278-1"/>
    </source>
</evidence>
<dbReference type="PANTHER" id="PTHR43780">
    <property type="entry name" value="1-AMINOCYCLOPROPANE-1-CARBOXYLATE DEAMINASE-RELATED"/>
    <property type="match status" value="1"/>
</dbReference>
<dbReference type="InterPro" id="IPR036052">
    <property type="entry name" value="TrpB-like_PALP_sf"/>
</dbReference>
<dbReference type="RefSeq" id="WP_237606193.1">
    <property type="nucleotide sequence ID" value="NZ_JAIRBB010000001.1"/>
</dbReference>
<protein>
    <submittedName>
        <fullName evidence="7">Pyridoxal-phosphate dependent enzyme</fullName>
    </submittedName>
</protein>
<comment type="cofactor">
    <cofactor evidence="1">
        <name>pyridoxal 5'-phosphate</name>
        <dbReference type="ChEBI" id="CHEBI:597326"/>
    </cofactor>
</comment>
<dbReference type="Proteomes" id="UP001139462">
    <property type="component" value="Unassembled WGS sequence"/>
</dbReference>
<dbReference type="EMBL" id="JAIRBB010000001">
    <property type="protein sequence ID" value="MCG2429493.1"/>
    <property type="molecule type" value="Genomic_DNA"/>
</dbReference>
<gene>
    <name evidence="7" type="ORF">K8344_00025</name>
</gene>
<feature type="domain" description="Tryptophan synthase beta chain-like PALP" evidence="6">
    <location>
        <begin position="21"/>
        <end position="286"/>
    </location>
</feature>
<dbReference type="PIRSF" id="PIRSF006278">
    <property type="entry name" value="ACCD_DCysDesulf"/>
    <property type="match status" value="1"/>
</dbReference>
<organism evidence="7 8">
    <name type="scientific">Aequorivita xiaoshiensis</name>
    <dbReference type="NCBI Taxonomy" id="2874476"/>
    <lineage>
        <taxon>Bacteria</taxon>
        <taxon>Pseudomonadati</taxon>
        <taxon>Bacteroidota</taxon>
        <taxon>Flavobacteriia</taxon>
        <taxon>Flavobacteriales</taxon>
        <taxon>Flavobacteriaceae</taxon>
        <taxon>Aequorivita</taxon>
    </lineage>
</organism>
<evidence type="ECO:0000313" key="8">
    <source>
        <dbReference type="Proteomes" id="UP001139462"/>
    </source>
</evidence>
<dbReference type="PANTHER" id="PTHR43780:SF2">
    <property type="entry name" value="1-AMINOCYCLOPROPANE-1-CARBOXYLATE DEAMINASE-RELATED"/>
    <property type="match status" value="1"/>
</dbReference>
<dbReference type="InterPro" id="IPR001926">
    <property type="entry name" value="TrpB-like_PALP"/>
</dbReference>
<dbReference type="AlphaFoldDB" id="A0A9X1U4H6"/>
<accession>A0A9X1U4H6</accession>
<dbReference type="Pfam" id="PF00291">
    <property type="entry name" value="PALP"/>
    <property type="match status" value="1"/>
</dbReference>
<evidence type="ECO:0000313" key="7">
    <source>
        <dbReference type="EMBL" id="MCG2429493.1"/>
    </source>
</evidence>